<dbReference type="Proteomes" id="UP000626092">
    <property type="component" value="Unassembled WGS sequence"/>
</dbReference>
<evidence type="ECO:0000256" key="9">
    <source>
        <dbReference type="ARBA" id="ARBA00023180"/>
    </source>
</evidence>
<evidence type="ECO:0000256" key="10">
    <source>
        <dbReference type="SAM" id="MobiDB-lite"/>
    </source>
</evidence>
<protein>
    <recommendedName>
        <fullName evidence="12">Leucine-rich repeat-containing N-terminal plant-type domain-containing protein</fullName>
    </recommendedName>
</protein>
<comment type="subcellular location">
    <subcellularLocation>
        <location evidence="1">Membrane</location>
        <topology evidence="1">Single-pass type I membrane protein</topology>
    </subcellularLocation>
</comment>
<dbReference type="SUPFAM" id="SSF52058">
    <property type="entry name" value="L domain-like"/>
    <property type="match status" value="1"/>
</dbReference>
<keyword evidence="5 11" id="KW-0732">Signal</keyword>
<evidence type="ECO:0000256" key="11">
    <source>
        <dbReference type="SAM" id="SignalP"/>
    </source>
</evidence>
<feature type="region of interest" description="Disordered" evidence="10">
    <location>
        <begin position="373"/>
        <end position="395"/>
    </location>
</feature>
<comment type="caution">
    <text evidence="13">The sequence shown here is derived from an EMBL/GenBank/DDBJ whole genome shotgun (WGS) entry which is preliminary data.</text>
</comment>
<keyword evidence="14" id="KW-1185">Reference proteome</keyword>
<dbReference type="Pfam" id="PF00560">
    <property type="entry name" value="LRR_1"/>
    <property type="match status" value="3"/>
</dbReference>
<name>A0A834H056_RHOSS</name>
<dbReference type="InterPro" id="IPR032675">
    <property type="entry name" value="LRR_dom_sf"/>
</dbReference>
<evidence type="ECO:0000256" key="6">
    <source>
        <dbReference type="ARBA" id="ARBA00022737"/>
    </source>
</evidence>
<keyword evidence="8" id="KW-0472">Membrane</keyword>
<dbReference type="InterPro" id="IPR013210">
    <property type="entry name" value="LRR_N_plant-typ"/>
</dbReference>
<reference evidence="13" key="1">
    <citation type="submission" date="2019-11" db="EMBL/GenBank/DDBJ databases">
        <authorList>
            <person name="Liu Y."/>
            <person name="Hou J."/>
            <person name="Li T.-Q."/>
            <person name="Guan C.-H."/>
            <person name="Wu X."/>
            <person name="Wu H.-Z."/>
            <person name="Ling F."/>
            <person name="Zhang R."/>
            <person name="Shi X.-G."/>
            <person name="Ren J.-P."/>
            <person name="Chen E.-F."/>
            <person name="Sun J.-M."/>
        </authorList>
    </citation>
    <scope>NUCLEOTIDE SEQUENCE</scope>
    <source>
        <strain evidence="13">Adult_tree_wgs_1</strain>
        <tissue evidence="13">Leaves</tissue>
    </source>
</reference>
<keyword evidence="6" id="KW-0677">Repeat</keyword>
<keyword evidence="3" id="KW-0433">Leucine-rich repeat</keyword>
<keyword evidence="7" id="KW-1133">Transmembrane helix</keyword>
<dbReference type="OrthoDB" id="994806at2759"/>
<proteinExistence type="inferred from homology"/>
<comment type="similarity">
    <text evidence="2">Belongs to the RLP family.</text>
</comment>
<feature type="domain" description="Leucine-rich repeat-containing N-terminal plant-type" evidence="12">
    <location>
        <begin position="32"/>
        <end position="73"/>
    </location>
</feature>
<dbReference type="PANTHER" id="PTHR48061">
    <property type="entry name" value="LEUCINE-RICH REPEAT RECEPTOR PROTEIN KINASE EMS1-LIKE-RELATED"/>
    <property type="match status" value="1"/>
</dbReference>
<evidence type="ECO:0000256" key="8">
    <source>
        <dbReference type="ARBA" id="ARBA00023136"/>
    </source>
</evidence>
<dbReference type="InterPro" id="IPR001611">
    <property type="entry name" value="Leu-rich_rpt"/>
</dbReference>
<dbReference type="FunFam" id="3.80.10.10:FF:000111">
    <property type="entry name" value="LRR receptor-like serine/threonine-protein kinase ERECTA"/>
    <property type="match status" value="1"/>
</dbReference>
<dbReference type="Pfam" id="PF13855">
    <property type="entry name" value="LRR_8"/>
    <property type="match status" value="1"/>
</dbReference>
<gene>
    <name evidence="13" type="ORF">RHSIM_Rhsim05G0172900</name>
</gene>
<dbReference type="InterPro" id="IPR046956">
    <property type="entry name" value="RLP23-like"/>
</dbReference>
<evidence type="ECO:0000259" key="12">
    <source>
        <dbReference type="Pfam" id="PF08263"/>
    </source>
</evidence>
<dbReference type="Gene3D" id="3.30.1490.310">
    <property type="match status" value="1"/>
</dbReference>
<evidence type="ECO:0000313" key="13">
    <source>
        <dbReference type="EMBL" id="KAF7142922.1"/>
    </source>
</evidence>
<evidence type="ECO:0000256" key="2">
    <source>
        <dbReference type="ARBA" id="ARBA00009592"/>
    </source>
</evidence>
<evidence type="ECO:0000256" key="3">
    <source>
        <dbReference type="ARBA" id="ARBA00022614"/>
    </source>
</evidence>
<dbReference type="AlphaFoldDB" id="A0A834H056"/>
<evidence type="ECO:0000256" key="5">
    <source>
        <dbReference type="ARBA" id="ARBA00022729"/>
    </source>
</evidence>
<dbReference type="EMBL" id="WJXA01000005">
    <property type="protein sequence ID" value="KAF7142922.1"/>
    <property type="molecule type" value="Genomic_DNA"/>
</dbReference>
<organism evidence="13 14">
    <name type="scientific">Rhododendron simsii</name>
    <name type="common">Sims's rhododendron</name>
    <dbReference type="NCBI Taxonomy" id="118357"/>
    <lineage>
        <taxon>Eukaryota</taxon>
        <taxon>Viridiplantae</taxon>
        <taxon>Streptophyta</taxon>
        <taxon>Embryophyta</taxon>
        <taxon>Tracheophyta</taxon>
        <taxon>Spermatophyta</taxon>
        <taxon>Magnoliopsida</taxon>
        <taxon>eudicotyledons</taxon>
        <taxon>Gunneridae</taxon>
        <taxon>Pentapetalae</taxon>
        <taxon>asterids</taxon>
        <taxon>Ericales</taxon>
        <taxon>Ericaceae</taxon>
        <taxon>Ericoideae</taxon>
        <taxon>Rhodoreae</taxon>
        <taxon>Rhododendron</taxon>
    </lineage>
</organism>
<accession>A0A834H056</accession>
<dbReference type="PANTHER" id="PTHR48061:SF2">
    <property type="entry name" value="RECEPTOR LIKE PROTEIN 30-LIKE"/>
    <property type="match status" value="1"/>
</dbReference>
<dbReference type="Gene3D" id="3.80.10.10">
    <property type="entry name" value="Ribonuclease Inhibitor"/>
    <property type="match status" value="2"/>
</dbReference>
<sequence>MRMEFITLFFSITTTLTIFCSITIPVHSQCLEDQKSLLLQLKNNLRFDSDSSVKLVNWAGTNDCCQWNGVTCDHFGRVIGLDLNTESISGGLNDSSSLFGLKFLEKLNLANNSFNFAEIPSNKGTATLSVLNLQNNNFTGNIMGTFPKGCTLRTLELNGYNFEGEVPNSLANCANAEVLNLGTNNINGIHNYLWPKLQIIDLALNNFSGILPPNFFSQRKAMMDGGNRQPNAKHLRFVFSKNIYYEDSVTVINKGLEMKLVKILTIFTIIDFSNNSFKGKIPNTVGDLKSLYVLNLSHNALTGSIPSSVGNLTQLGSLDLSWNKLGGKIPVTFACLTFLAFLNLSYNQLVGIIPTGPQLQLFPNTSYEGNKGLWGPPLTAKEAEPAPPTLNSTQS</sequence>
<evidence type="ECO:0000256" key="1">
    <source>
        <dbReference type="ARBA" id="ARBA00004479"/>
    </source>
</evidence>
<keyword evidence="4" id="KW-0812">Transmembrane</keyword>
<feature type="signal peptide" evidence="11">
    <location>
        <begin position="1"/>
        <end position="28"/>
    </location>
</feature>
<dbReference type="Pfam" id="PF08263">
    <property type="entry name" value="LRRNT_2"/>
    <property type="match status" value="1"/>
</dbReference>
<evidence type="ECO:0000256" key="4">
    <source>
        <dbReference type="ARBA" id="ARBA00022692"/>
    </source>
</evidence>
<evidence type="ECO:0000313" key="14">
    <source>
        <dbReference type="Proteomes" id="UP000626092"/>
    </source>
</evidence>
<dbReference type="GO" id="GO:0016020">
    <property type="term" value="C:membrane"/>
    <property type="evidence" value="ECO:0007669"/>
    <property type="project" value="UniProtKB-SubCell"/>
</dbReference>
<keyword evidence="9" id="KW-0325">Glycoprotein</keyword>
<evidence type="ECO:0000256" key="7">
    <source>
        <dbReference type="ARBA" id="ARBA00022989"/>
    </source>
</evidence>
<feature type="chain" id="PRO_5032790726" description="Leucine-rich repeat-containing N-terminal plant-type domain-containing protein" evidence="11">
    <location>
        <begin position="29"/>
        <end position="395"/>
    </location>
</feature>